<gene>
    <name evidence="1" type="ORF">T02_1508</name>
</gene>
<dbReference type="OrthoDB" id="10410130at2759"/>
<reference evidence="1 2" key="1">
    <citation type="submission" date="2015-05" db="EMBL/GenBank/DDBJ databases">
        <title>Evolution of Trichinella species and genotypes.</title>
        <authorList>
            <person name="Korhonen P.K."/>
            <person name="Edoardo P."/>
            <person name="Giuseppe L.R."/>
            <person name="Gasser R.B."/>
        </authorList>
    </citation>
    <scope>NUCLEOTIDE SEQUENCE [LARGE SCALE GENOMIC DNA]</scope>
    <source>
        <strain evidence="1">ISS10</strain>
    </source>
</reference>
<evidence type="ECO:0000313" key="1">
    <source>
        <dbReference type="EMBL" id="KRZ51165.1"/>
    </source>
</evidence>
<dbReference type="AlphaFoldDB" id="A0A0V1KUZ1"/>
<dbReference type="EMBL" id="JYDW01000236">
    <property type="protein sequence ID" value="KRZ51165.1"/>
    <property type="molecule type" value="Genomic_DNA"/>
</dbReference>
<name>A0A0V1KUZ1_9BILA</name>
<accession>A0A0V1KUZ1</accession>
<comment type="caution">
    <text evidence="1">The sequence shown here is derived from an EMBL/GenBank/DDBJ whole genome shotgun (WGS) entry which is preliminary data.</text>
</comment>
<evidence type="ECO:0000313" key="2">
    <source>
        <dbReference type="Proteomes" id="UP000054721"/>
    </source>
</evidence>
<keyword evidence="2" id="KW-1185">Reference proteome</keyword>
<protein>
    <submittedName>
        <fullName evidence="1">Uncharacterized protein</fullName>
    </submittedName>
</protein>
<sequence length="195" mass="22423">MYDKLAVALKKCSIRSYPSLLDTVSCATRIVIIYLLHHRLGFTLFIDDQLWCVLSCSFCHAVVPTFHMVVNPHRHTMNIPKQNFIGRKLLPLEVPEQGFQLIRRPNIYDFKTRGSYAKPADLPKHSLAKVEETTLHPGVGKVALNCRDQGCFEIAHKFRRIKLGAKFFRFGKEHFRYPAIHGQIFPNSQAIYDGQ</sequence>
<organism evidence="1 2">
    <name type="scientific">Trichinella nativa</name>
    <dbReference type="NCBI Taxonomy" id="6335"/>
    <lineage>
        <taxon>Eukaryota</taxon>
        <taxon>Metazoa</taxon>
        <taxon>Ecdysozoa</taxon>
        <taxon>Nematoda</taxon>
        <taxon>Enoplea</taxon>
        <taxon>Dorylaimia</taxon>
        <taxon>Trichinellida</taxon>
        <taxon>Trichinellidae</taxon>
        <taxon>Trichinella</taxon>
    </lineage>
</organism>
<proteinExistence type="predicted"/>
<dbReference type="Proteomes" id="UP000054721">
    <property type="component" value="Unassembled WGS sequence"/>
</dbReference>